<feature type="domain" description="Ammonium transporter AmtB-like" evidence="8">
    <location>
        <begin position="28"/>
        <end position="410"/>
    </location>
</feature>
<evidence type="ECO:0000259" key="8">
    <source>
        <dbReference type="Pfam" id="PF00909"/>
    </source>
</evidence>
<feature type="compositionally biased region" description="Low complexity" evidence="6">
    <location>
        <begin position="496"/>
        <end position="536"/>
    </location>
</feature>
<dbReference type="Pfam" id="PF00909">
    <property type="entry name" value="Ammonium_transp"/>
    <property type="match status" value="1"/>
</dbReference>
<dbReference type="InterPro" id="IPR002229">
    <property type="entry name" value="RhesusRHD"/>
</dbReference>
<gene>
    <name evidence="9" type="ORF">M0813_02167</name>
</gene>
<feature type="transmembrane region" description="Helical" evidence="7">
    <location>
        <begin position="118"/>
        <end position="142"/>
    </location>
</feature>
<evidence type="ECO:0000256" key="2">
    <source>
        <dbReference type="ARBA" id="ARBA00011036"/>
    </source>
</evidence>
<accession>A0ABQ8YQQ0</accession>
<feature type="transmembrane region" description="Helical" evidence="7">
    <location>
        <begin position="248"/>
        <end position="270"/>
    </location>
</feature>
<dbReference type="PANTHER" id="PTHR11730:SF60">
    <property type="entry name" value="RH50, ISOFORM D"/>
    <property type="match status" value="1"/>
</dbReference>
<keyword evidence="4 7" id="KW-1133">Transmembrane helix</keyword>
<feature type="compositionally biased region" description="Polar residues" evidence="6">
    <location>
        <begin position="450"/>
        <end position="475"/>
    </location>
</feature>
<organism evidence="9 10">
    <name type="scientific">Anaeramoeba flamelloides</name>
    <dbReference type="NCBI Taxonomy" id="1746091"/>
    <lineage>
        <taxon>Eukaryota</taxon>
        <taxon>Metamonada</taxon>
        <taxon>Anaeramoebidae</taxon>
        <taxon>Anaeramoeba</taxon>
    </lineage>
</organism>
<feature type="transmembrane region" description="Helical" evidence="7">
    <location>
        <begin position="149"/>
        <end position="168"/>
    </location>
</feature>
<evidence type="ECO:0000256" key="5">
    <source>
        <dbReference type="ARBA" id="ARBA00023136"/>
    </source>
</evidence>
<name>A0ABQ8YQQ0_9EUKA</name>
<evidence type="ECO:0000256" key="6">
    <source>
        <dbReference type="SAM" id="MobiDB-lite"/>
    </source>
</evidence>
<keyword evidence="5 7" id="KW-0472">Membrane</keyword>
<keyword evidence="3 7" id="KW-0812">Transmembrane</keyword>
<comment type="similarity">
    <text evidence="2">Belongs to the ammonium transporter (TC 2.A.49) family. Rh subfamily.</text>
</comment>
<evidence type="ECO:0000256" key="1">
    <source>
        <dbReference type="ARBA" id="ARBA00004141"/>
    </source>
</evidence>
<dbReference type="EMBL" id="JAOAOG010000131">
    <property type="protein sequence ID" value="KAJ6246911.1"/>
    <property type="molecule type" value="Genomic_DNA"/>
</dbReference>
<dbReference type="InterPro" id="IPR024041">
    <property type="entry name" value="NH4_transpt_AmtB-like_dom"/>
</dbReference>
<reference evidence="9" key="1">
    <citation type="submission" date="2022-08" db="EMBL/GenBank/DDBJ databases">
        <title>Novel sulfate-reducing endosymbionts in the free-living metamonad Anaeramoeba.</title>
        <authorList>
            <person name="Jerlstrom-Hultqvist J."/>
            <person name="Cepicka I."/>
            <person name="Gallot-Lavallee L."/>
            <person name="Salas-Leiva D."/>
            <person name="Curtis B.A."/>
            <person name="Zahonova K."/>
            <person name="Pipaliya S."/>
            <person name="Dacks J."/>
            <person name="Roger A.J."/>
        </authorList>
    </citation>
    <scope>NUCLEOTIDE SEQUENCE</scope>
    <source>
        <strain evidence="9">Schooner1</strain>
    </source>
</reference>
<dbReference type="Gene3D" id="1.10.3430.10">
    <property type="entry name" value="Ammonium transporter AmtB like domains"/>
    <property type="match status" value="1"/>
</dbReference>
<comment type="caution">
    <text evidence="9">The sequence shown here is derived from an EMBL/GenBank/DDBJ whole genome shotgun (WGS) entry which is preliminary data.</text>
</comment>
<dbReference type="SUPFAM" id="SSF111352">
    <property type="entry name" value="Ammonium transporter"/>
    <property type="match status" value="1"/>
</dbReference>
<sequence length="536" mass="58808">MKKNWESDGHQKAFVTLLVVLQIFMLVIVGVWFRYDESFDETEEHDWDHRVDYYYSYYSDVAVMVIIGFGYLMAFLKFYGKSAVGYTFLLTGFCVQWVMIVNAFFIQTHDDEFTYYKVTLHSLIEGMFGAAAVMITFGAVLGRTTPFQLLMVAFFEIIFYGLNIYINVLNIELIDIGGSLIIHTFGAYFGIGLTWVLTPKLKNFPEEHPEDGSTKTSDLFSLFGTIFLWLFWPSFNGALGTPGNRFRVIINTVLSLCGSCVFSFLMSALLNKGKFNAVDIQNATLAGGVAVGSSANLYITPVGAMGVGSLAGAISTLGFNKLTPFLRKHLGIQDTCGVHNLHGIPGLIGGIVSIIAASAAKNDHSLYNGAYDSIFSKGDDQPVAQVKSLFVTLGMALGGGLVTGLIIKLMKDNANTPFNDQEYWEEGIVKKKNSNKTKKQFKNINAEIIKSQSESGSNSDKELSNSNSDQESNKSNSDKELIQKSDDNDSDDSEKNNSPSTSSHSTHNLSDNSSNSSSKTSSSHHNSSSNHNSSSD</sequence>
<evidence type="ECO:0000313" key="9">
    <source>
        <dbReference type="EMBL" id="KAJ6246911.1"/>
    </source>
</evidence>
<evidence type="ECO:0000256" key="4">
    <source>
        <dbReference type="ARBA" id="ARBA00022989"/>
    </source>
</evidence>
<evidence type="ECO:0000256" key="7">
    <source>
        <dbReference type="SAM" id="Phobius"/>
    </source>
</evidence>
<dbReference type="PANTHER" id="PTHR11730">
    <property type="entry name" value="AMMONIUM TRANSPORTER"/>
    <property type="match status" value="1"/>
</dbReference>
<feature type="transmembrane region" description="Helical" evidence="7">
    <location>
        <begin position="389"/>
        <end position="410"/>
    </location>
</feature>
<feature type="compositionally biased region" description="Basic and acidic residues" evidence="6">
    <location>
        <begin position="476"/>
        <end position="487"/>
    </location>
</feature>
<comment type="subcellular location">
    <subcellularLocation>
        <location evidence="1">Membrane</location>
        <topology evidence="1">Multi-pass membrane protein</topology>
    </subcellularLocation>
</comment>
<keyword evidence="10" id="KW-1185">Reference proteome</keyword>
<dbReference type="Proteomes" id="UP001150062">
    <property type="component" value="Unassembled WGS sequence"/>
</dbReference>
<evidence type="ECO:0000256" key="3">
    <source>
        <dbReference type="ARBA" id="ARBA00022692"/>
    </source>
</evidence>
<proteinExistence type="inferred from homology"/>
<evidence type="ECO:0000313" key="10">
    <source>
        <dbReference type="Proteomes" id="UP001150062"/>
    </source>
</evidence>
<dbReference type="InterPro" id="IPR029020">
    <property type="entry name" value="Ammonium/urea_transptr"/>
</dbReference>
<feature type="transmembrane region" description="Helical" evidence="7">
    <location>
        <begin position="83"/>
        <end position="106"/>
    </location>
</feature>
<feature type="transmembrane region" description="Helical" evidence="7">
    <location>
        <begin position="12"/>
        <end position="35"/>
    </location>
</feature>
<feature type="region of interest" description="Disordered" evidence="6">
    <location>
        <begin position="448"/>
        <end position="536"/>
    </location>
</feature>
<dbReference type="PRINTS" id="PR00342">
    <property type="entry name" value="RHESUSRHD"/>
</dbReference>
<feature type="transmembrane region" description="Helical" evidence="7">
    <location>
        <begin position="219"/>
        <end position="236"/>
    </location>
</feature>
<feature type="transmembrane region" description="Helical" evidence="7">
    <location>
        <begin position="55"/>
        <end position="76"/>
    </location>
</feature>
<protein>
    <submittedName>
        <fullName evidence="9">Rh50</fullName>
    </submittedName>
</protein>
<feature type="transmembrane region" description="Helical" evidence="7">
    <location>
        <begin position="180"/>
        <end position="198"/>
    </location>
</feature>